<feature type="domain" description="SET" evidence="1">
    <location>
        <begin position="58"/>
        <end position="223"/>
    </location>
</feature>
<dbReference type="EMBL" id="JAWZYT010000221">
    <property type="protein sequence ID" value="KAK4326384.1"/>
    <property type="molecule type" value="Genomic_DNA"/>
</dbReference>
<sequence length="404" mass="46203">MCYLVSTCQLEAGQVLMEDTPLVMGPMAECTDVCLGCHELIPESSEVLHCPGCYWPICSIKCATSPNHLPECSVLARERNHVSTPNNLETTRRYEFILIVRCLLMQDQAPSAWKEVMSMSHHTEQRMVTQKEELDVIQVYIREVLTLDYSQEVINQVVGAIATNALEIRTAGHNAIRALYPKVRLFNHSCVPNVHLSSATNGRIQARAAVNVEAGEMLFISYTDITIPVWERQSILSENYYFTCECIRCRDPTELGTHFSSPRCPECTKSFLEPTRKLGNISWSCPTCHFQEEDATVREKVSDWLGRLQMEDLLLGSSSSNLYKWVVTLLTQVELDLHPKHFVWMKAAKVSIYRLGKDDSLQALKLRRRLWQRLADIYMRLEPGHTRRRGEAQTPTLNNLNWTL</sequence>
<accession>A0AAE1QH06</accession>
<evidence type="ECO:0000259" key="1">
    <source>
        <dbReference type="PROSITE" id="PS50280"/>
    </source>
</evidence>
<dbReference type="Gene3D" id="1.10.220.160">
    <property type="match status" value="1"/>
</dbReference>
<evidence type="ECO:0000313" key="3">
    <source>
        <dbReference type="Proteomes" id="UP001292094"/>
    </source>
</evidence>
<dbReference type="GO" id="GO:0008757">
    <property type="term" value="F:S-adenosylmethionine-dependent methyltransferase activity"/>
    <property type="evidence" value="ECO:0007669"/>
    <property type="project" value="UniProtKB-ARBA"/>
</dbReference>
<keyword evidence="3" id="KW-1185">Reference proteome</keyword>
<dbReference type="Gene3D" id="6.10.140.2220">
    <property type="match status" value="1"/>
</dbReference>
<dbReference type="CDD" id="cd20071">
    <property type="entry name" value="SET_SMYD"/>
    <property type="match status" value="1"/>
</dbReference>
<dbReference type="PROSITE" id="PS50280">
    <property type="entry name" value="SET"/>
    <property type="match status" value="1"/>
</dbReference>
<organism evidence="2 3">
    <name type="scientific">Petrolisthes manimaculis</name>
    <dbReference type="NCBI Taxonomy" id="1843537"/>
    <lineage>
        <taxon>Eukaryota</taxon>
        <taxon>Metazoa</taxon>
        <taxon>Ecdysozoa</taxon>
        <taxon>Arthropoda</taxon>
        <taxon>Crustacea</taxon>
        <taxon>Multicrustacea</taxon>
        <taxon>Malacostraca</taxon>
        <taxon>Eumalacostraca</taxon>
        <taxon>Eucarida</taxon>
        <taxon>Decapoda</taxon>
        <taxon>Pleocyemata</taxon>
        <taxon>Anomura</taxon>
        <taxon>Galatheoidea</taxon>
        <taxon>Porcellanidae</taxon>
        <taxon>Petrolisthes</taxon>
    </lineage>
</organism>
<dbReference type="GO" id="GO:0008276">
    <property type="term" value="F:protein methyltransferase activity"/>
    <property type="evidence" value="ECO:0007669"/>
    <property type="project" value="UniProtKB-ARBA"/>
</dbReference>
<comment type="caution">
    <text evidence="2">The sequence shown here is derived from an EMBL/GenBank/DDBJ whole genome shotgun (WGS) entry which is preliminary data.</text>
</comment>
<dbReference type="Gene3D" id="2.170.270.10">
    <property type="entry name" value="SET domain"/>
    <property type="match status" value="1"/>
</dbReference>
<dbReference type="InterPro" id="IPR046341">
    <property type="entry name" value="SET_dom_sf"/>
</dbReference>
<dbReference type="Pfam" id="PF00856">
    <property type="entry name" value="SET"/>
    <property type="match status" value="1"/>
</dbReference>
<dbReference type="Proteomes" id="UP001292094">
    <property type="component" value="Unassembled WGS sequence"/>
</dbReference>
<dbReference type="SUPFAM" id="SSF82199">
    <property type="entry name" value="SET domain"/>
    <property type="match status" value="1"/>
</dbReference>
<proteinExistence type="predicted"/>
<dbReference type="PANTHER" id="PTHR46455:SF5">
    <property type="entry name" value="SET AND MYND DOMAIN CONTAINING, ARTHROPOD-SPECIFIC, MEMBER 4, ISOFORM A"/>
    <property type="match status" value="1"/>
</dbReference>
<dbReference type="InterPro" id="IPR053010">
    <property type="entry name" value="SET_SmydA-8"/>
</dbReference>
<evidence type="ECO:0000313" key="2">
    <source>
        <dbReference type="EMBL" id="KAK4326384.1"/>
    </source>
</evidence>
<dbReference type="GO" id="GO:0008170">
    <property type="term" value="F:N-methyltransferase activity"/>
    <property type="evidence" value="ECO:0007669"/>
    <property type="project" value="UniProtKB-ARBA"/>
</dbReference>
<gene>
    <name evidence="2" type="ORF">Pmani_003100</name>
</gene>
<dbReference type="PANTHER" id="PTHR46455">
    <property type="entry name" value="SET AND MYND DOMAIN CONTAINING, ARTHROPOD-SPECIFIC, MEMBER 4, ISOFORM A"/>
    <property type="match status" value="1"/>
</dbReference>
<name>A0AAE1QH06_9EUCA</name>
<dbReference type="InterPro" id="IPR001214">
    <property type="entry name" value="SET_dom"/>
</dbReference>
<reference evidence="2" key="1">
    <citation type="submission" date="2023-11" db="EMBL/GenBank/DDBJ databases">
        <title>Genome assemblies of two species of porcelain crab, Petrolisthes cinctipes and Petrolisthes manimaculis (Anomura: Porcellanidae).</title>
        <authorList>
            <person name="Angst P."/>
        </authorList>
    </citation>
    <scope>NUCLEOTIDE SEQUENCE</scope>
    <source>
        <strain evidence="2">PB745_02</strain>
        <tissue evidence="2">Gill</tissue>
    </source>
</reference>
<dbReference type="AlphaFoldDB" id="A0AAE1QH06"/>
<protein>
    <recommendedName>
        <fullName evidence="1">SET domain-containing protein</fullName>
    </recommendedName>
</protein>